<dbReference type="Proteomes" id="UP000000391">
    <property type="component" value="Chromosome"/>
</dbReference>
<dbReference type="Gene3D" id="3.20.110.20">
    <property type="match status" value="1"/>
</dbReference>
<proteinExistence type="inferred from homology"/>
<dbReference type="STRING" id="644295.Metev_1330"/>
<dbReference type="GO" id="GO:0005975">
    <property type="term" value="P:carbohydrate metabolic process"/>
    <property type="evidence" value="ECO:0007669"/>
    <property type="project" value="InterPro"/>
</dbReference>
<dbReference type="PANTHER" id="PTHR36306">
    <property type="entry name" value="ALPHA-AMYLASE-RELATED-RELATED"/>
    <property type="match status" value="1"/>
</dbReference>
<keyword evidence="4" id="KW-0378">Hydrolase</keyword>
<dbReference type="GO" id="GO:0016787">
    <property type="term" value="F:hydrolase activity"/>
    <property type="evidence" value="ECO:0007669"/>
    <property type="project" value="UniProtKB-KW"/>
</dbReference>
<dbReference type="AlphaFoldDB" id="D7E9B7"/>
<evidence type="ECO:0000313" key="5">
    <source>
        <dbReference type="Proteomes" id="UP000000391"/>
    </source>
</evidence>
<dbReference type="OrthoDB" id="64936at2157"/>
<dbReference type="InterPro" id="IPR011330">
    <property type="entry name" value="Glyco_hydro/deAcase_b/a-brl"/>
</dbReference>
<evidence type="ECO:0000256" key="2">
    <source>
        <dbReference type="ARBA" id="ARBA00023277"/>
    </source>
</evidence>
<dbReference type="CAZy" id="GH57">
    <property type="family name" value="Glycoside Hydrolase Family 57"/>
</dbReference>
<dbReference type="EMBL" id="CP002069">
    <property type="protein sequence ID" value="ADI74189.1"/>
    <property type="molecule type" value="Genomic_DNA"/>
</dbReference>
<keyword evidence="5" id="KW-1185">Reference proteome</keyword>
<dbReference type="InterPro" id="IPR004300">
    <property type="entry name" value="Glyco_hydro_57_N"/>
</dbReference>
<dbReference type="PANTHER" id="PTHR36306:SF1">
    <property type="entry name" value="ALPHA-AMYLASE-RELATED"/>
    <property type="match status" value="1"/>
</dbReference>
<reference evidence="4 5" key="1">
    <citation type="submission" date="2010-06" db="EMBL/GenBank/DDBJ databases">
        <title>Complete sequence chromosome of Methanohalobium evestigatum Z-7303.</title>
        <authorList>
            <consortium name="US DOE Joint Genome Institute"/>
            <person name="Lucas S."/>
            <person name="Copeland A."/>
            <person name="Lapidus A."/>
            <person name="Cheng J.-F."/>
            <person name="Bruce D."/>
            <person name="Goodwin L."/>
            <person name="Pitluck S."/>
            <person name="Saunders E."/>
            <person name="Detter J.C."/>
            <person name="Han C."/>
            <person name="Tapia R."/>
            <person name="Land M."/>
            <person name="Hauser L."/>
            <person name="Kyrpides N."/>
            <person name="Mikhailova N."/>
            <person name="Sieprawska-Lupa M."/>
            <person name="Whitman W.B."/>
            <person name="Anderson I."/>
            <person name="Woyke T."/>
        </authorList>
    </citation>
    <scope>NUCLEOTIDE SEQUENCE [LARGE SCALE GENOMIC DNA]</scope>
    <source>
        <strain evidence="5">ATCC BAA-1072 / DSM 3721 / NBRC 107634 / OCM 161 / Z-7303</strain>
    </source>
</reference>
<dbReference type="HOGENOM" id="CLU_033691_0_0_2"/>
<gene>
    <name evidence="4" type="ordered locus">Metev_1330</name>
</gene>
<evidence type="ECO:0000313" key="4">
    <source>
        <dbReference type="EMBL" id="ADI74189.1"/>
    </source>
</evidence>
<dbReference type="KEGG" id="mev:Metev_1330"/>
<evidence type="ECO:0000259" key="3">
    <source>
        <dbReference type="Pfam" id="PF03065"/>
    </source>
</evidence>
<comment type="similarity">
    <text evidence="1">Belongs to the glycosyl hydrolase 57 family.</text>
</comment>
<dbReference type="RefSeq" id="WP_013194755.1">
    <property type="nucleotide sequence ID" value="NC_014253.1"/>
</dbReference>
<sequence length="387" mass="45100">MKSVCFCGEVHLPLNLKWYWPAYEYTKPSIDKYFDLPQVYSSFDKIGYDVIRTNEVIKESIENGGKYSFNISGTFIDICKKWNFDVIKSFKELSNTEKVEFTSSSYYHSLSSLYNDSFEFRDQIKKHRNEINNLFEQNPQTFIDSELILTTHTGSILQDQGFECIISEGSSNLLDGTDPVYVYNNQLPILLRHINLSEDIETRFSDRSWTGYPLIPDKFASWINNMEGDVVVIYFNYDTLARHHENGSNIFQFLKELPESLKKYDIKMETPSEAVKKHQKVKLDNLNIESTARFGMDSLTGNHMQNLYLCELMGINKDLQKIKESPDYNFLKQIYGYLQQSDIFLDMNYNNLPLAYERGVNNFSIISDFRRAVIEEAGQIKKMEAGQ</sequence>
<dbReference type="CDD" id="cd10795">
    <property type="entry name" value="GH57N_MJA1_like"/>
    <property type="match status" value="1"/>
</dbReference>
<accession>D7E9B7</accession>
<dbReference type="InterPro" id="IPR052046">
    <property type="entry name" value="GH57_Enzymes"/>
</dbReference>
<evidence type="ECO:0000256" key="1">
    <source>
        <dbReference type="ARBA" id="ARBA00006821"/>
    </source>
</evidence>
<dbReference type="Pfam" id="PF03065">
    <property type="entry name" value="Glyco_hydro_57"/>
    <property type="match status" value="1"/>
</dbReference>
<name>D7E9B7_METEZ</name>
<organism evidence="4 5">
    <name type="scientific">Methanohalobium evestigatum (strain ATCC BAA-1072 / DSM 3721 / NBRC 107634 / OCM 161 / Z-7303)</name>
    <dbReference type="NCBI Taxonomy" id="644295"/>
    <lineage>
        <taxon>Archaea</taxon>
        <taxon>Methanobacteriati</taxon>
        <taxon>Methanobacteriota</taxon>
        <taxon>Stenosarchaea group</taxon>
        <taxon>Methanomicrobia</taxon>
        <taxon>Methanosarcinales</taxon>
        <taxon>Methanosarcinaceae</taxon>
        <taxon>Methanohalobium</taxon>
    </lineage>
</organism>
<feature type="domain" description="Glycoside hydrolase family 57 N-terminal" evidence="3">
    <location>
        <begin position="7"/>
        <end position="282"/>
    </location>
</feature>
<protein>
    <submittedName>
        <fullName evidence="4">Glycoside hydrolase family 57</fullName>
    </submittedName>
</protein>
<dbReference type="GeneID" id="9346963"/>
<dbReference type="SUPFAM" id="SSF88713">
    <property type="entry name" value="Glycoside hydrolase/deacetylase"/>
    <property type="match status" value="1"/>
</dbReference>
<keyword evidence="2" id="KW-0119">Carbohydrate metabolism</keyword>